<dbReference type="Proteomes" id="UP000274756">
    <property type="component" value="Unassembled WGS sequence"/>
</dbReference>
<evidence type="ECO:0000313" key="3">
    <source>
        <dbReference type="Proteomes" id="UP000038040"/>
    </source>
</evidence>
<name>A0A0N4U7N8_DRAME</name>
<evidence type="ECO:0000313" key="4">
    <source>
        <dbReference type="Proteomes" id="UP000274756"/>
    </source>
</evidence>
<organism evidence="3 5">
    <name type="scientific">Dracunculus medinensis</name>
    <name type="common">Guinea worm</name>
    <dbReference type="NCBI Taxonomy" id="318479"/>
    <lineage>
        <taxon>Eukaryota</taxon>
        <taxon>Metazoa</taxon>
        <taxon>Ecdysozoa</taxon>
        <taxon>Nematoda</taxon>
        <taxon>Chromadorea</taxon>
        <taxon>Rhabditida</taxon>
        <taxon>Spirurina</taxon>
        <taxon>Dracunculoidea</taxon>
        <taxon>Dracunculidae</taxon>
        <taxon>Dracunculus</taxon>
    </lineage>
</organism>
<dbReference type="OrthoDB" id="5847988at2759"/>
<feature type="region of interest" description="Disordered" evidence="1">
    <location>
        <begin position="1"/>
        <end position="20"/>
    </location>
</feature>
<dbReference type="AlphaFoldDB" id="A0A0N4U7N8"/>
<sequence length="214" mass="24265">MEKCSLKDQRKSQDDRSLIDKYSIRRRSIASVPSSEPIADYSPQLPKTSKPEKQIDFDEIQKKLKSMRKCLDDTITALPNQSPKKKIESGDEKVELLKESQMLASACKMMVRNLTSHSEDMQWMSIVHDILERADNVTRNAEKIIQKSNSIFNAHLMLAKADQMLNALSEVLRYAEPIKNKNSSTADDDIKALVIRSTTLTATLSQLIQAVRDV</sequence>
<reference evidence="5" key="1">
    <citation type="submission" date="2017-02" db="UniProtKB">
        <authorList>
            <consortium name="WormBaseParasite"/>
        </authorList>
    </citation>
    <scope>IDENTIFICATION</scope>
</reference>
<feature type="region of interest" description="Disordered" evidence="1">
    <location>
        <begin position="29"/>
        <end position="51"/>
    </location>
</feature>
<dbReference type="STRING" id="318479.A0A0N4U7N8"/>
<evidence type="ECO:0000313" key="2">
    <source>
        <dbReference type="EMBL" id="VDN57194.1"/>
    </source>
</evidence>
<evidence type="ECO:0000256" key="1">
    <source>
        <dbReference type="SAM" id="MobiDB-lite"/>
    </source>
</evidence>
<gene>
    <name evidence="2" type="ORF">DME_LOCUS7167</name>
</gene>
<keyword evidence="4" id="KW-1185">Reference proteome</keyword>
<dbReference type="WBParaSite" id="DME_0000300801-mRNA-1">
    <property type="protein sequence ID" value="DME_0000300801-mRNA-1"/>
    <property type="gene ID" value="DME_0000300801"/>
</dbReference>
<proteinExistence type="predicted"/>
<evidence type="ECO:0000313" key="5">
    <source>
        <dbReference type="WBParaSite" id="DME_0000300801-mRNA-1"/>
    </source>
</evidence>
<protein>
    <submittedName>
        <fullName evidence="5">Focal_AT domain-containing protein</fullName>
    </submittedName>
</protein>
<accession>A0A0N4U7N8</accession>
<dbReference type="EMBL" id="UYYG01001159">
    <property type="protein sequence ID" value="VDN57194.1"/>
    <property type="molecule type" value="Genomic_DNA"/>
</dbReference>
<reference evidence="2 4" key="2">
    <citation type="submission" date="2018-11" db="EMBL/GenBank/DDBJ databases">
        <authorList>
            <consortium name="Pathogen Informatics"/>
        </authorList>
    </citation>
    <scope>NUCLEOTIDE SEQUENCE [LARGE SCALE GENOMIC DNA]</scope>
</reference>
<dbReference type="Proteomes" id="UP000038040">
    <property type="component" value="Unplaced"/>
</dbReference>